<organism evidence="1 2">
    <name type="scientific">Rhizobium altiplani</name>
    <dbReference type="NCBI Taxonomy" id="1864509"/>
    <lineage>
        <taxon>Bacteria</taxon>
        <taxon>Pseudomonadati</taxon>
        <taxon>Pseudomonadota</taxon>
        <taxon>Alphaproteobacteria</taxon>
        <taxon>Hyphomicrobiales</taxon>
        <taxon>Rhizobiaceae</taxon>
        <taxon>Rhizobium/Agrobacterium group</taxon>
        <taxon>Rhizobium</taxon>
    </lineage>
</organism>
<accession>A0A120FJE9</accession>
<dbReference type="Proteomes" id="UP000068164">
    <property type="component" value="Unassembled WGS sequence"/>
</dbReference>
<evidence type="ECO:0000313" key="1">
    <source>
        <dbReference type="EMBL" id="KWV48995.1"/>
    </source>
</evidence>
<evidence type="ECO:0000313" key="2">
    <source>
        <dbReference type="Proteomes" id="UP000068164"/>
    </source>
</evidence>
<name>A0A120FJE9_9HYPH</name>
<proteinExistence type="predicted"/>
<dbReference type="AlphaFoldDB" id="A0A120FJE9"/>
<protein>
    <submittedName>
        <fullName evidence="1">Uncharacterized protein</fullName>
    </submittedName>
</protein>
<comment type="caution">
    <text evidence="1">The sequence shown here is derived from an EMBL/GenBank/DDBJ whole genome shotgun (WGS) entry which is preliminary data.</text>
</comment>
<dbReference type="EMBL" id="LNCD01000093">
    <property type="protein sequence ID" value="KWV48995.1"/>
    <property type="molecule type" value="Genomic_DNA"/>
</dbReference>
<gene>
    <name evidence="1" type="ORF">AS026_11455</name>
</gene>
<sequence>MNIQRLGADRSADFVDEVDVVWTAPIEGNDPRCVVGWHRNARLYRYRQNFQGVYPLDRHRKDETDSFRVRAKVEDAFLIDIGQRNLKLALGRGPGWSGQASWWYAEDTENLEARRIVRSIRNLISGKEIVPGTKPKDGRKKAEPAKLRHMNIADMCVRTRRL</sequence>
<keyword evidence="2" id="KW-1185">Reference proteome</keyword>
<reference evidence="1 2" key="1">
    <citation type="submission" date="2015-11" db="EMBL/GenBank/DDBJ databases">
        <title>Draft Genome Sequence of the Strain BR 10423 (Rhizobium sp.) isolated from nodules of Mimosa pudica.</title>
        <authorList>
            <person name="Barauna A.C."/>
            <person name="Zilli J.E."/>
            <person name="Simoes-Araujo J.L."/>
            <person name="Reis V.M."/>
            <person name="James E.K."/>
            <person name="Reis F.B.Jr."/>
            <person name="Rouws L.F."/>
            <person name="Passos S.R."/>
            <person name="Gois S.R."/>
        </authorList>
    </citation>
    <scope>NUCLEOTIDE SEQUENCE [LARGE SCALE GENOMIC DNA]</scope>
    <source>
        <strain evidence="1 2">BR10423</strain>
    </source>
</reference>